<dbReference type="AlphaFoldDB" id="A0A0A9URG9"/>
<sequence>MESRLQYTMVLVRFLAILARTV</sequence>
<organism evidence="1">
    <name type="scientific">Arundo donax</name>
    <name type="common">Giant reed</name>
    <name type="synonym">Donax arundinaceus</name>
    <dbReference type="NCBI Taxonomy" id="35708"/>
    <lineage>
        <taxon>Eukaryota</taxon>
        <taxon>Viridiplantae</taxon>
        <taxon>Streptophyta</taxon>
        <taxon>Embryophyta</taxon>
        <taxon>Tracheophyta</taxon>
        <taxon>Spermatophyta</taxon>
        <taxon>Magnoliopsida</taxon>
        <taxon>Liliopsida</taxon>
        <taxon>Poales</taxon>
        <taxon>Poaceae</taxon>
        <taxon>PACMAD clade</taxon>
        <taxon>Arundinoideae</taxon>
        <taxon>Arundineae</taxon>
        <taxon>Arundo</taxon>
    </lineage>
</organism>
<name>A0A0A9URG9_ARUDO</name>
<reference evidence="1" key="2">
    <citation type="journal article" date="2015" name="Data Brief">
        <title>Shoot transcriptome of the giant reed, Arundo donax.</title>
        <authorList>
            <person name="Barrero R.A."/>
            <person name="Guerrero F.D."/>
            <person name="Moolhuijzen P."/>
            <person name="Goolsby J.A."/>
            <person name="Tidwell J."/>
            <person name="Bellgard S.E."/>
            <person name="Bellgard M.I."/>
        </authorList>
    </citation>
    <scope>NUCLEOTIDE SEQUENCE</scope>
    <source>
        <tissue evidence="1">Shoot tissue taken approximately 20 cm above the soil surface</tissue>
    </source>
</reference>
<accession>A0A0A9URG9</accession>
<dbReference type="EMBL" id="GBRH01207434">
    <property type="protein sequence ID" value="JAD90461.1"/>
    <property type="molecule type" value="Transcribed_RNA"/>
</dbReference>
<proteinExistence type="predicted"/>
<reference evidence="1" key="1">
    <citation type="submission" date="2014-09" db="EMBL/GenBank/DDBJ databases">
        <authorList>
            <person name="Magalhaes I.L.F."/>
            <person name="Oliveira U."/>
            <person name="Santos F.R."/>
            <person name="Vidigal T.H.D.A."/>
            <person name="Brescovit A.D."/>
            <person name="Santos A.J."/>
        </authorList>
    </citation>
    <scope>NUCLEOTIDE SEQUENCE</scope>
    <source>
        <tissue evidence="1">Shoot tissue taken approximately 20 cm above the soil surface</tissue>
    </source>
</reference>
<protein>
    <submittedName>
        <fullName evidence="1">Aspartic proteinase oryzasin-1</fullName>
    </submittedName>
</protein>
<evidence type="ECO:0000313" key="1">
    <source>
        <dbReference type="EMBL" id="JAD90461.1"/>
    </source>
</evidence>